<keyword evidence="3" id="KW-1185">Reference proteome</keyword>
<feature type="compositionally biased region" description="Polar residues" evidence="1">
    <location>
        <begin position="253"/>
        <end position="268"/>
    </location>
</feature>
<evidence type="ECO:0000313" key="2">
    <source>
        <dbReference type="EMBL" id="MCD9559719.1"/>
    </source>
</evidence>
<protein>
    <submittedName>
        <fullName evidence="2">NADH:ubiquinone dehydrogenase subunit 5</fullName>
    </submittedName>
</protein>
<accession>A0ABS8ULF6</accession>
<dbReference type="Proteomes" id="UP000823775">
    <property type="component" value="Unassembled WGS sequence"/>
</dbReference>
<proteinExistence type="predicted"/>
<feature type="region of interest" description="Disordered" evidence="1">
    <location>
        <begin position="230"/>
        <end position="268"/>
    </location>
</feature>
<name>A0ABS8ULF6_DATST</name>
<dbReference type="EMBL" id="JACEIK010002198">
    <property type="protein sequence ID" value="MCD9559719.1"/>
    <property type="molecule type" value="Genomic_DNA"/>
</dbReference>
<reference evidence="2 3" key="1">
    <citation type="journal article" date="2021" name="BMC Genomics">
        <title>Datura genome reveals duplications of psychoactive alkaloid biosynthetic genes and high mutation rate following tissue culture.</title>
        <authorList>
            <person name="Rajewski A."/>
            <person name="Carter-House D."/>
            <person name="Stajich J."/>
            <person name="Litt A."/>
        </authorList>
    </citation>
    <scope>NUCLEOTIDE SEQUENCE [LARGE SCALE GENOMIC DNA]</scope>
    <source>
        <strain evidence="2">AR-01</strain>
    </source>
</reference>
<organism evidence="2 3">
    <name type="scientific">Datura stramonium</name>
    <name type="common">Jimsonweed</name>
    <name type="synonym">Common thornapple</name>
    <dbReference type="NCBI Taxonomy" id="4076"/>
    <lineage>
        <taxon>Eukaryota</taxon>
        <taxon>Viridiplantae</taxon>
        <taxon>Streptophyta</taxon>
        <taxon>Embryophyta</taxon>
        <taxon>Tracheophyta</taxon>
        <taxon>Spermatophyta</taxon>
        <taxon>Magnoliopsida</taxon>
        <taxon>eudicotyledons</taxon>
        <taxon>Gunneridae</taxon>
        <taxon>Pentapetalae</taxon>
        <taxon>asterids</taxon>
        <taxon>lamiids</taxon>
        <taxon>Solanales</taxon>
        <taxon>Solanaceae</taxon>
        <taxon>Solanoideae</taxon>
        <taxon>Datureae</taxon>
        <taxon>Datura</taxon>
    </lineage>
</organism>
<comment type="caution">
    <text evidence="2">The sequence shown here is derived from an EMBL/GenBank/DDBJ whole genome shotgun (WGS) entry which is preliminary data.</text>
</comment>
<evidence type="ECO:0000313" key="3">
    <source>
        <dbReference type="Proteomes" id="UP000823775"/>
    </source>
</evidence>
<evidence type="ECO:0000256" key="1">
    <source>
        <dbReference type="SAM" id="MobiDB-lite"/>
    </source>
</evidence>
<sequence length="268" mass="29523">MLRGGETGVAQSGIGVRNTSGFRVLTYIAFGFRIMDLETVDCTGKDSGGGASTSSPKPDEWQMALDLPDNQVAPECTHTPGRVSEPCNRRPFRAVRGHGQPPAPRQRLDPIQFWANSPLPVLPKNEILAESEFAAPTITKLIPIPFSTSRSFLRFGYEVSFEALDKGAIEILGPYGISYTFRRLAERISQLRGVDLLCEECVMTRGRLPGGAAPPLLREDIRGSSEWRFPCREPDGETLTSGSEHGRIKSNDFSKSSQTDYYSESSDY</sequence>
<gene>
    <name evidence="2" type="primary">NAD5_3</name>
    <name evidence="2" type="ORF">HAX54_017891</name>
</gene>